<evidence type="ECO:0000256" key="8">
    <source>
        <dbReference type="PIRSR" id="PIRSR615500-1"/>
    </source>
</evidence>
<dbReference type="PROSITE" id="PS00138">
    <property type="entry name" value="SUBTILASE_SER"/>
    <property type="match status" value="1"/>
</dbReference>
<dbReference type="GO" id="GO:0004556">
    <property type="term" value="F:alpha-amylase activity"/>
    <property type="evidence" value="ECO:0007669"/>
    <property type="project" value="UniProtKB-EC"/>
</dbReference>
<dbReference type="EC" id="3.2.1.1" evidence="3"/>
<keyword evidence="12" id="KW-1185">Reference proteome</keyword>
<dbReference type="InterPro" id="IPR036852">
    <property type="entry name" value="Peptidase_S8/S53_dom_sf"/>
</dbReference>
<organism evidence="11 12">
    <name type="scientific">Actinophytocola xinjiangensis</name>
    <dbReference type="NCBI Taxonomy" id="485602"/>
    <lineage>
        <taxon>Bacteria</taxon>
        <taxon>Bacillati</taxon>
        <taxon>Actinomycetota</taxon>
        <taxon>Actinomycetes</taxon>
        <taxon>Pseudonocardiales</taxon>
        <taxon>Pseudonocardiaceae</taxon>
    </lineage>
</organism>
<comment type="catalytic activity">
    <reaction evidence="1">
        <text>Endohydrolysis of (1-&gt;4)-alpha-D-glucosidic linkages in polysaccharides containing three or more (1-&gt;4)-alpha-linked D-glucose units.</text>
        <dbReference type="EC" id="3.2.1.1"/>
    </reaction>
</comment>
<comment type="caution">
    <text evidence="11">The sequence shown here is derived from an EMBL/GenBank/DDBJ whole genome shotgun (WGS) entry which is preliminary data.</text>
</comment>
<evidence type="ECO:0000256" key="7">
    <source>
        <dbReference type="ARBA" id="ARBA00030238"/>
    </source>
</evidence>
<feature type="active site" description="Charge relay system" evidence="8 9">
    <location>
        <position position="193"/>
    </location>
</feature>
<evidence type="ECO:0000256" key="1">
    <source>
        <dbReference type="ARBA" id="ARBA00000548"/>
    </source>
</evidence>
<evidence type="ECO:0000256" key="5">
    <source>
        <dbReference type="ARBA" id="ARBA00022801"/>
    </source>
</evidence>
<dbReference type="PROSITE" id="PS51892">
    <property type="entry name" value="SUBTILASE"/>
    <property type="match status" value="1"/>
</dbReference>
<comment type="similarity">
    <text evidence="2 9">Belongs to the peptidase S8 family.</text>
</comment>
<dbReference type="InterPro" id="IPR015500">
    <property type="entry name" value="Peptidase_S8_subtilisin-rel"/>
</dbReference>
<accession>A0A7Z0WTN9</accession>
<dbReference type="InterPro" id="IPR013784">
    <property type="entry name" value="Carb-bd-like_fold"/>
</dbReference>
<dbReference type="AlphaFoldDB" id="A0A7Z0WTN9"/>
<dbReference type="OrthoDB" id="5240813at2"/>
<evidence type="ECO:0000256" key="4">
    <source>
        <dbReference type="ARBA" id="ARBA00022670"/>
    </source>
</evidence>
<evidence type="ECO:0000259" key="10">
    <source>
        <dbReference type="Pfam" id="PF00082"/>
    </source>
</evidence>
<evidence type="ECO:0000256" key="3">
    <source>
        <dbReference type="ARBA" id="ARBA00012595"/>
    </source>
</evidence>
<dbReference type="SUPFAM" id="SSF49464">
    <property type="entry name" value="Carboxypeptidase regulatory domain-like"/>
    <property type="match status" value="1"/>
</dbReference>
<gene>
    <name evidence="11" type="ORF">BLA60_04240</name>
</gene>
<feature type="active site" description="Charge relay system" evidence="8 9">
    <location>
        <position position="423"/>
    </location>
</feature>
<feature type="active site" description="Charge relay system" evidence="8 9">
    <location>
        <position position="241"/>
    </location>
</feature>
<dbReference type="GO" id="GO:0004252">
    <property type="term" value="F:serine-type endopeptidase activity"/>
    <property type="evidence" value="ECO:0007669"/>
    <property type="project" value="UniProtKB-UniRule"/>
</dbReference>
<dbReference type="SUPFAM" id="SSF49452">
    <property type="entry name" value="Starch-binding domain-like"/>
    <property type="match status" value="1"/>
</dbReference>
<sequence>MRSETRLLTWRLATAVLTSVLSVIMALLPAVANAAPPERAEIDPRLTSQVTARHTGPVQALLVLDSTSPRGSGHARVVGDLKRTAATTQATVLRALRRLPAATVLNSFWLQNMLLVEFGGGQETLDGLAGLPGVDRVIANFTMKLVDDGQADQGPTAGATVEDRTWGLDRIEATRVADELGIDGTGVRVATLDTGVDATHPDLAGKLATTDPADPTHPGGWIEFDQNGNPLATLPHDSADHGTHVSGTIHGGAASGVRIGVAPGATMMHGLVLAGGEGTFSQVAAGMQWALAPFDNQGAPAGEPADVINMSLGPQYGGYAEELVTPSRNAYLAGTVVVASSGNCGDGCHGSPGNIFDNIAVGNTTVTDDVNDSSSGGVAQKSAFAAPPADWPETWITPDVSAPGTDVLSTVPGGLYGEATGTSMASPHVAGTVALLRQAAPELTPAQVLEVLRDSSFFDDRYGEQRPNTRYGHGRINAYRAVAPVAFGSGVTGTVTNAATGAPLAGLTVADRTAGTTTTTGPDGGYRLRAAPGTHEIVVANFGYTTVTADVEVTAESFARHDVALRVAPVGEVSGTVVFAASGHGVPGVTVELDDTPLRTTTGTDGTFRFPAVPAGGYDLTASLPGYPAPEPVRVTVDGGAVATVDLTIPVPPPVVGVLGSVPSSYPATIGAYLDAHGIPNEAIRWDADVTRYDAIVVNRPGSPGAARFAEFLAATDAAGIGVVFLDTWQTSGNGIALLNEYLHNPATRGRDSDPSVPALAYRVTAPHPVVEGFAVGEDIVFDNTSFYTDHAWFDGYTGEGRTTIADAARTDTGVLGRGIGVQERPNNRHVLLSMHGASTYTSPKNWTEDAGTVFRNALTWAGRAPDPDRARFVPSNLRVDADTALAGQPVTASVTWTNIGARAGDHTAVLSVDGVAEPGQPLHLAAGESTTVTWTIARQELGTYQLAVESLTGSFRVRAPTVSLTASTVDGPLAGATVELVGQGGLTSAGLTDSAGTATFETTAADAEYTVVVRRAPTGTDSRAYLLTKKLRIARDTALTLGTEPLSVFALTADDVGGGHQAWTYLRGELTGPWAFPFGSGTVVATAGRYELRHLHALTSPERDTWGVSAIARADLTTPGTYTRSYGGAARATVSASLTRAGQLSGTWSVTDGHGNPFTLLARTDLRPLATLPVVSLEDLPAVVGGTAPHATEVVVRVYDRQGDQVHGAGLGWPGGNFGVALGRVRGDYRVEVRAVTGGYLPGEIVASRSVRPA</sequence>
<dbReference type="InterPro" id="IPR000209">
    <property type="entry name" value="Peptidase_S8/S53_dom"/>
</dbReference>
<dbReference type="RefSeq" id="WP_075131292.1">
    <property type="nucleotide sequence ID" value="NZ_MSIF01000001.1"/>
</dbReference>
<dbReference type="PANTHER" id="PTHR43806:SF11">
    <property type="entry name" value="CEREVISIN-RELATED"/>
    <property type="match status" value="1"/>
</dbReference>
<dbReference type="Gene3D" id="3.40.50.200">
    <property type="entry name" value="Peptidase S8/S53 domain"/>
    <property type="match status" value="1"/>
</dbReference>
<dbReference type="GO" id="GO:0006508">
    <property type="term" value="P:proteolysis"/>
    <property type="evidence" value="ECO:0007669"/>
    <property type="project" value="UniProtKB-KW"/>
</dbReference>
<dbReference type="PRINTS" id="PR00723">
    <property type="entry name" value="SUBTILISIN"/>
</dbReference>
<reference evidence="11 12" key="1">
    <citation type="submission" date="2016-12" db="EMBL/GenBank/DDBJ databases">
        <title>The draft genome sequence of Actinophytocola xinjiangensis.</title>
        <authorList>
            <person name="Wang W."/>
            <person name="Yuan L."/>
        </authorList>
    </citation>
    <scope>NUCLEOTIDE SEQUENCE [LARGE SCALE GENOMIC DNA]</scope>
    <source>
        <strain evidence="11 12">CGMCC 4.4663</strain>
    </source>
</reference>
<evidence type="ECO:0000256" key="6">
    <source>
        <dbReference type="ARBA" id="ARBA00022825"/>
    </source>
</evidence>
<dbReference type="PANTHER" id="PTHR43806">
    <property type="entry name" value="PEPTIDASE S8"/>
    <property type="match status" value="1"/>
</dbReference>
<evidence type="ECO:0000313" key="11">
    <source>
        <dbReference type="EMBL" id="OLF14344.1"/>
    </source>
</evidence>
<evidence type="ECO:0000256" key="2">
    <source>
        <dbReference type="ARBA" id="ARBA00011073"/>
    </source>
</evidence>
<dbReference type="Pfam" id="PF13620">
    <property type="entry name" value="CarboxypepD_reg"/>
    <property type="match status" value="2"/>
</dbReference>
<keyword evidence="5 9" id="KW-0378">Hydrolase</keyword>
<evidence type="ECO:0000256" key="9">
    <source>
        <dbReference type="PROSITE-ProRule" id="PRU01240"/>
    </source>
</evidence>
<dbReference type="Gene3D" id="2.60.40.10">
    <property type="entry name" value="Immunoglobulins"/>
    <property type="match status" value="1"/>
</dbReference>
<protein>
    <recommendedName>
        <fullName evidence="3">alpha-amylase</fullName>
        <ecNumber evidence="3">3.2.1.1</ecNumber>
    </recommendedName>
    <alternativeName>
        <fullName evidence="7">1,4-alpha-D-glucan glucanohydrolase</fullName>
    </alternativeName>
</protein>
<dbReference type="SUPFAM" id="SSF52743">
    <property type="entry name" value="Subtilisin-like"/>
    <property type="match status" value="1"/>
</dbReference>
<dbReference type="Proteomes" id="UP000185696">
    <property type="component" value="Unassembled WGS sequence"/>
</dbReference>
<name>A0A7Z0WTN9_9PSEU</name>
<dbReference type="InterPro" id="IPR008969">
    <property type="entry name" value="CarboxyPept-like_regulatory"/>
</dbReference>
<feature type="domain" description="Peptidase S8/S53" evidence="10">
    <location>
        <begin position="184"/>
        <end position="474"/>
    </location>
</feature>
<dbReference type="GO" id="GO:0005975">
    <property type="term" value="P:carbohydrate metabolic process"/>
    <property type="evidence" value="ECO:0007669"/>
    <property type="project" value="UniProtKB-ARBA"/>
</dbReference>
<dbReference type="InterPro" id="IPR023828">
    <property type="entry name" value="Peptidase_S8_Ser-AS"/>
</dbReference>
<evidence type="ECO:0000313" key="12">
    <source>
        <dbReference type="Proteomes" id="UP000185696"/>
    </source>
</evidence>
<dbReference type="GO" id="GO:0030246">
    <property type="term" value="F:carbohydrate binding"/>
    <property type="evidence" value="ECO:0007669"/>
    <property type="project" value="InterPro"/>
</dbReference>
<dbReference type="InterPro" id="IPR013783">
    <property type="entry name" value="Ig-like_fold"/>
</dbReference>
<proteinExistence type="inferred from homology"/>
<dbReference type="Gene3D" id="2.60.40.1120">
    <property type="entry name" value="Carboxypeptidase-like, regulatory domain"/>
    <property type="match status" value="2"/>
</dbReference>
<dbReference type="InterPro" id="IPR050131">
    <property type="entry name" value="Peptidase_S8_subtilisin-like"/>
</dbReference>
<keyword evidence="4 9" id="KW-0645">Protease</keyword>
<keyword evidence="6 9" id="KW-0720">Serine protease</keyword>
<dbReference type="Pfam" id="PF00082">
    <property type="entry name" value="Peptidase_S8"/>
    <property type="match status" value="1"/>
</dbReference>
<dbReference type="EMBL" id="MSIF01000001">
    <property type="protein sequence ID" value="OLF14344.1"/>
    <property type="molecule type" value="Genomic_DNA"/>
</dbReference>